<reference evidence="2 3" key="1">
    <citation type="submission" date="2017-02" db="EMBL/GenBank/DDBJ databases">
        <authorList>
            <person name="Peterson S.W."/>
        </authorList>
    </citation>
    <scope>NUCLEOTIDE SEQUENCE [LARGE SCALE GENOMIC DNA]</scope>
    <source>
        <strain evidence="2 3">DSM 21481</strain>
    </source>
</reference>
<dbReference type="AlphaFoldDB" id="A0A1T5INL1"/>
<gene>
    <name evidence="2" type="ORF">SAMN04324258_0730</name>
</gene>
<sequence length="466" mass="47624">MTRRRAFALVAALTVAAALTALVVLWRPWDPVPDELRAAVRQASDVPGVVSAEVTGYEVTLRDAKDGDVARASVGVELDDGLVPEAASAAAAQADDALAAAQVDGVRTLSRTTTVHAGAPRTVHGVEVYPLTASVTEDGDATAVADAFVLWRAGATRVSGPSADAPDRDGLVRLAQTAAEQEIAASLRTADGTVQYDTSGRVPDAPVAQLAVEAAARPGVASVSVGAQVPEGVVVSGGVVLALQVHLAVPSTSPETDALTRWLDDPRRTADDVPLAYTLWEPGYATSLAGWVAGSEPPAPQEHTVPLPADVAPWPDDDAPACTGDDLRLSLGTPDAAAGSRYLAVQAENVSGGPCALEGVPGLEFRNADGEAQPDVTLEPSAPGVVPGRVVVPAGERSLATVQWRAMSTTNDPDVTTTVAVVPVPGADPVPLTPTSPDTGDTAGLDVLDGAEVRVGPWVQRAEGWS</sequence>
<proteinExistence type="predicted"/>
<name>A0A1T5INL1_9MICO</name>
<dbReference type="RefSeq" id="WP_139820694.1">
    <property type="nucleotide sequence ID" value="NZ_FUZQ01000001.1"/>
</dbReference>
<dbReference type="STRING" id="526729.SAMN04324258_0730"/>
<evidence type="ECO:0000313" key="3">
    <source>
        <dbReference type="Proteomes" id="UP000189777"/>
    </source>
</evidence>
<evidence type="ECO:0000313" key="2">
    <source>
        <dbReference type="EMBL" id="SKC40642.1"/>
    </source>
</evidence>
<dbReference type="EMBL" id="FUZQ01000001">
    <property type="protein sequence ID" value="SKC40642.1"/>
    <property type="molecule type" value="Genomic_DNA"/>
</dbReference>
<protein>
    <recommendedName>
        <fullName evidence="1">DUF4232 domain-containing protein</fullName>
    </recommendedName>
</protein>
<evidence type="ECO:0000259" key="1">
    <source>
        <dbReference type="Pfam" id="PF14016"/>
    </source>
</evidence>
<keyword evidence="3" id="KW-1185">Reference proteome</keyword>
<dbReference type="OrthoDB" id="4933051at2"/>
<feature type="domain" description="DUF4232" evidence="1">
    <location>
        <begin position="322"/>
        <end position="458"/>
    </location>
</feature>
<accession>A0A1T5INL1</accession>
<dbReference type="Pfam" id="PF14016">
    <property type="entry name" value="DUF4232"/>
    <property type="match status" value="1"/>
</dbReference>
<dbReference type="InterPro" id="IPR025326">
    <property type="entry name" value="DUF4232"/>
</dbReference>
<organism evidence="2 3">
    <name type="scientific">Krasilnikoviella flava</name>
    <dbReference type="NCBI Taxonomy" id="526729"/>
    <lineage>
        <taxon>Bacteria</taxon>
        <taxon>Bacillati</taxon>
        <taxon>Actinomycetota</taxon>
        <taxon>Actinomycetes</taxon>
        <taxon>Micrococcales</taxon>
        <taxon>Promicromonosporaceae</taxon>
        <taxon>Krasilnikoviella</taxon>
    </lineage>
</organism>
<dbReference type="Proteomes" id="UP000189777">
    <property type="component" value="Unassembled WGS sequence"/>
</dbReference>